<keyword evidence="1" id="KW-1133">Transmembrane helix</keyword>
<keyword evidence="3" id="KW-1185">Reference proteome</keyword>
<reference evidence="2 3" key="1">
    <citation type="submission" date="2019-02" db="EMBL/GenBank/DDBJ databases">
        <title>Deep-cultivation of Planctomycetes and their phenomic and genomic characterization uncovers novel biology.</title>
        <authorList>
            <person name="Wiegand S."/>
            <person name="Jogler M."/>
            <person name="Boedeker C."/>
            <person name="Pinto D."/>
            <person name="Vollmers J."/>
            <person name="Rivas-Marin E."/>
            <person name="Kohn T."/>
            <person name="Peeters S.H."/>
            <person name="Heuer A."/>
            <person name="Rast P."/>
            <person name="Oberbeckmann S."/>
            <person name="Bunk B."/>
            <person name="Jeske O."/>
            <person name="Meyerdierks A."/>
            <person name="Storesund J.E."/>
            <person name="Kallscheuer N."/>
            <person name="Luecker S."/>
            <person name="Lage O.M."/>
            <person name="Pohl T."/>
            <person name="Merkel B.J."/>
            <person name="Hornburger P."/>
            <person name="Mueller R.-W."/>
            <person name="Bruemmer F."/>
            <person name="Labrenz M."/>
            <person name="Spormann A.M."/>
            <person name="Op den Camp H."/>
            <person name="Overmann J."/>
            <person name="Amann R."/>
            <person name="Jetten M.S.M."/>
            <person name="Mascher T."/>
            <person name="Medema M.H."/>
            <person name="Devos D.P."/>
            <person name="Kaster A.-K."/>
            <person name="Ovreas L."/>
            <person name="Rohde M."/>
            <person name="Galperin M.Y."/>
            <person name="Jogler C."/>
        </authorList>
    </citation>
    <scope>NUCLEOTIDE SEQUENCE [LARGE SCALE GENOMIC DNA]</scope>
    <source>
        <strain evidence="2 3">Q31a</strain>
    </source>
</reference>
<protein>
    <submittedName>
        <fullName evidence="2">Uncharacterized protein</fullName>
    </submittedName>
</protein>
<proteinExistence type="predicted"/>
<name>A0A518G7I2_9BACT</name>
<accession>A0A518G7I2</accession>
<evidence type="ECO:0000256" key="1">
    <source>
        <dbReference type="SAM" id="Phobius"/>
    </source>
</evidence>
<dbReference type="Proteomes" id="UP000318017">
    <property type="component" value="Chromosome"/>
</dbReference>
<evidence type="ECO:0000313" key="2">
    <source>
        <dbReference type="EMBL" id="QDV24544.1"/>
    </source>
</evidence>
<organism evidence="2 3">
    <name type="scientific">Aureliella helgolandensis</name>
    <dbReference type="NCBI Taxonomy" id="2527968"/>
    <lineage>
        <taxon>Bacteria</taxon>
        <taxon>Pseudomonadati</taxon>
        <taxon>Planctomycetota</taxon>
        <taxon>Planctomycetia</taxon>
        <taxon>Pirellulales</taxon>
        <taxon>Pirellulaceae</taxon>
        <taxon>Aureliella</taxon>
    </lineage>
</organism>
<dbReference type="AlphaFoldDB" id="A0A518G7I2"/>
<feature type="transmembrane region" description="Helical" evidence="1">
    <location>
        <begin position="43"/>
        <end position="66"/>
    </location>
</feature>
<feature type="transmembrane region" description="Helical" evidence="1">
    <location>
        <begin position="17"/>
        <end position="37"/>
    </location>
</feature>
<sequence>MCRASPLISVTILRMKYALIITGVLAGLAITAPQLVVLEYFLLIVPGLVLTVAPTMFAYLILTAVVRRLLTNHGQSQRL</sequence>
<keyword evidence="1" id="KW-0812">Transmembrane</keyword>
<evidence type="ECO:0000313" key="3">
    <source>
        <dbReference type="Proteomes" id="UP000318017"/>
    </source>
</evidence>
<gene>
    <name evidence="2" type="ORF">Q31a_28630</name>
</gene>
<dbReference type="EMBL" id="CP036298">
    <property type="protein sequence ID" value="QDV24544.1"/>
    <property type="molecule type" value="Genomic_DNA"/>
</dbReference>
<dbReference type="KEGG" id="ahel:Q31a_28630"/>
<keyword evidence="1" id="KW-0472">Membrane</keyword>